<dbReference type="EMBL" id="KQ420828">
    <property type="protein sequence ID" value="KOF79133.1"/>
    <property type="molecule type" value="Genomic_DNA"/>
</dbReference>
<dbReference type="AlphaFoldDB" id="A0A0L8GQB2"/>
<evidence type="ECO:0000256" key="1">
    <source>
        <dbReference type="SAM" id="Phobius"/>
    </source>
</evidence>
<reference evidence="2" key="1">
    <citation type="submission" date="2015-07" db="EMBL/GenBank/DDBJ databases">
        <title>MeaNS - Measles Nucleotide Surveillance Program.</title>
        <authorList>
            <person name="Tran T."/>
            <person name="Druce J."/>
        </authorList>
    </citation>
    <scope>NUCLEOTIDE SEQUENCE</scope>
    <source>
        <strain evidence="2">UCB-OBI-ISO-001</strain>
        <tissue evidence="2">Gonad</tissue>
    </source>
</reference>
<proteinExistence type="predicted"/>
<sequence length="87" mass="9956">MSNSMVLCPTSKNKLFIVLTSLCICCKFKYRPERLLAFPIICEVDERKVAPCEIAGRGRSATWLGVGSIHLHSFIYFFLKFVGWGFY</sequence>
<keyword evidence="1" id="KW-0472">Membrane</keyword>
<gene>
    <name evidence="2" type="ORF">OCBIM_22029818mg</name>
</gene>
<name>A0A0L8GQB2_OCTBM</name>
<organism evidence="2">
    <name type="scientific">Octopus bimaculoides</name>
    <name type="common">California two-spotted octopus</name>
    <dbReference type="NCBI Taxonomy" id="37653"/>
    <lineage>
        <taxon>Eukaryota</taxon>
        <taxon>Metazoa</taxon>
        <taxon>Spiralia</taxon>
        <taxon>Lophotrochozoa</taxon>
        <taxon>Mollusca</taxon>
        <taxon>Cephalopoda</taxon>
        <taxon>Coleoidea</taxon>
        <taxon>Octopodiformes</taxon>
        <taxon>Octopoda</taxon>
        <taxon>Incirrata</taxon>
        <taxon>Octopodidae</taxon>
        <taxon>Octopus</taxon>
    </lineage>
</organism>
<keyword evidence="1" id="KW-1133">Transmembrane helix</keyword>
<evidence type="ECO:0000313" key="2">
    <source>
        <dbReference type="EMBL" id="KOF79133.1"/>
    </source>
</evidence>
<feature type="transmembrane region" description="Helical" evidence="1">
    <location>
        <begin position="61"/>
        <end position="79"/>
    </location>
</feature>
<protein>
    <submittedName>
        <fullName evidence="2">Uncharacterized protein</fullName>
    </submittedName>
</protein>
<accession>A0A0L8GQB2</accession>
<keyword evidence="1" id="KW-0812">Transmembrane</keyword>